<gene>
    <name evidence="1" type="ORF">V3330_01415</name>
</gene>
<dbReference type="Gene3D" id="1.25.40.10">
    <property type="entry name" value="Tetratricopeptide repeat domain"/>
    <property type="match status" value="1"/>
</dbReference>
<dbReference type="RefSeq" id="WP_354693591.1">
    <property type="nucleotide sequence ID" value="NZ_JAZHOG010000001.1"/>
</dbReference>
<keyword evidence="2" id="KW-1185">Reference proteome</keyword>
<proteinExistence type="predicted"/>
<organism evidence="1 2">
    <name type="scientific">Elongatibacter sediminis</name>
    <dbReference type="NCBI Taxonomy" id="3119006"/>
    <lineage>
        <taxon>Bacteria</taxon>
        <taxon>Pseudomonadati</taxon>
        <taxon>Pseudomonadota</taxon>
        <taxon>Gammaproteobacteria</taxon>
        <taxon>Chromatiales</taxon>
        <taxon>Wenzhouxiangellaceae</taxon>
        <taxon>Elongatibacter</taxon>
    </lineage>
</organism>
<reference evidence="1 2" key="1">
    <citation type="submission" date="2024-02" db="EMBL/GenBank/DDBJ databases">
        <title>A novel Wenzhouxiangellaceae bacterium, isolated from coastal sediments.</title>
        <authorList>
            <person name="Du Z.-J."/>
            <person name="Ye Y.-Q."/>
            <person name="Zhang X.-Y."/>
        </authorList>
    </citation>
    <scope>NUCLEOTIDE SEQUENCE [LARGE SCALE GENOMIC DNA]</scope>
    <source>
        <strain evidence="1 2">CH-27</strain>
    </source>
</reference>
<name>A0AAW9RDW2_9GAMM</name>
<dbReference type="Proteomes" id="UP001359886">
    <property type="component" value="Unassembled WGS sequence"/>
</dbReference>
<evidence type="ECO:0000313" key="2">
    <source>
        <dbReference type="Proteomes" id="UP001359886"/>
    </source>
</evidence>
<dbReference type="EMBL" id="JAZHOG010000001">
    <property type="protein sequence ID" value="MEJ8566268.1"/>
    <property type="molecule type" value="Genomic_DNA"/>
</dbReference>
<dbReference type="InterPro" id="IPR011990">
    <property type="entry name" value="TPR-like_helical_dom_sf"/>
</dbReference>
<accession>A0AAW9RDW2</accession>
<evidence type="ECO:0008006" key="3">
    <source>
        <dbReference type="Google" id="ProtNLM"/>
    </source>
</evidence>
<protein>
    <recommendedName>
        <fullName evidence="3">Sel1 repeat family protein</fullName>
    </recommendedName>
</protein>
<dbReference type="AlphaFoldDB" id="A0AAW9RDW2"/>
<comment type="caution">
    <text evidence="1">The sequence shown here is derived from an EMBL/GenBank/DDBJ whole genome shotgun (WGS) entry which is preliminary data.</text>
</comment>
<dbReference type="SUPFAM" id="SSF81901">
    <property type="entry name" value="HCP-like"/>
    <property type="match status" value="1"/>
</dbReference>
<evidence type="ECO:0000313" key="1">
    <source>
        <dbReference type="EMBL" id="MEJ8566268.1"/>
    </source>
</evidence>
<sequence>MSFRSRLIDVLGAASLAVAVGIGAGMGLLAVPRAFASGPSLDAMMLKPLPERLREAERLYEERRYEDALEEYEVLARFGSKTAQYRLALIHLDELDEDADRIQGWVWAALAAEFGQVNYARLRDEAWATLSPAQQRAAWARFLDKAQIYSDEAVARSLMIKARRKRGMNTIAHGLRRDGSVKTYRTVGMKGDVLGPDNVLGILQQVEKVAESHYRGEHVRLGEFEVLEADAGESPDAAVDPLPERDR</sequence>